<comment type="similarity">
    <text evidence="1">Belongs to the bacterial reverse transcriptase family.</text>
</comment>
<protein>
    <recommendedName>
        <fullName evidence="2">Reverse transcriptase domain-containing protein</fullName>
    </recommendedName>
</protein>
<dbReference type="EMBL" id="FLUP01000001">
    <property type="protein sequence ID" value="SBW07435.1"/>
    <property type="molecule type" value="Genomic_DNA"/>
</dbReference>
<evidence type="ECO:0000259" key="2">
    <source>
        <dbReference type="PROSITE" id="PS50878"/>
    </source>
</evidence>
<proteinExistence type="inferred from homology"/>
<dbReference type="InterPro" id="IPR000477">
    <property type="entry name" value="RT_dom"/>
</dbReference>
<reference evidence="3" key="1">
    <citation type="submission" date="2016-04" db="EMBL/GenBank/DDBJ databases">
        <authorList>
            <person name="Evans L.H."/>
            <person name="Alamgir A."/>
            <person name="Owens N."/>
            <person name="Weber N.D."/>
            <person name="Virtaneva K."/>
            <person name="Barbian K."/>
            <person name="Babar A."/>
            <person name="Rosenke K."/>
        </authorList>
    </citation>
    <scope>NUCLEOTIDE SEQUENCE</scope>
    <source>
        <strain evidence="3">92-2</strain>
    </source>
</reference>
<accession>A0A212K7F4</accession>
<dbReference type="InterPro" id="IPR051083">
    <property type="entry name" value="GrpII_Intron_Splice-Mob/Def"/>
</dbReference>
<organism evidence="3">
    <name type="scientific">uncultured Desulfovibrio sp</name>
    <dbReference type="NCBI Taxonomy" id="167968"/>
    <lineage>
        <taxon>Bacteria</taxon>
        <taxon>Pseudomonadati</taxon>
        <taxon>Thermodesulfobacteriota</taxon>
        <taxon>Desulfovibrionia</taxon>
        <taxon>Desulfovibrionales</taxon>
        <taxon>Desulfovibrionaceae</taxon>
        <taxon>Desulfovibrio</taxon>
        <taxon>environmental samples</taxon>
    </lineage>
</organism>
<gene>
    <name evidence="3" type="ORF">KM92DES2_12334</name>
</gene>
<dbReference type="RefSeq" id="WP_296936535.1">
    <property type="nucleotide sequence ID" value="NZ_LT598928.1"/>
</dbReference>
<dbReference type="AlphaFoldDB" id="A0A212K7F4"/>
<dbReference type="CDD" id="cd01651">
    <property type="entry name" value="RT_G2_intron"/>
    <property type="match status" value="1"/>
</dbReference>
<name>A0A212K7F4_9BACT</name>
<dbReference type="PROSITE" id="PS50878">
    <property type="entry name" value="RT_POL"/>
    <property type="match status" value="1"/>
</dbReference>
<evidence type="ECO:0000313" key="3">
    <source>
        <dbReference type="EMBL" id="SBW07435.1"/>
    </source>
</evidence>
<evidence type="ECO:0000256" key="1">
    <source>
        <dbReference type="ARBA" id="ARBA00034120"/>
    </source>
</evidence>
<dbReference type="SUPFAM" id="SSF56672">
    <property type="entry name" value="DNA/RNA polymerases"/>
    <property type="match status" value="1"/>
</dbReference>
<dbReference type="InterPro" id="IPR043502">
    <property type="entry name" value="DNA/RNA_pol_sf"/>
</dbReference>
<dbReference type="Pfam" id="PF00078">
    <property type="entry name" value="RVT_1"/>
    <property type="match status" value="1"/>
</dbReference>
<dbReference type="PANTHER" id="PTHR34047:SF8">
    <property type="entry name" value="PROTEIN YKFC"/>
    <property type="match status" value="1"/>
</dbReference>
<sequence>MAKRAKHLWDTLTSFENLLEAWRKVQRGKRRSLAVLRFRSEQEDLLFNIQERLRAHTWTPSPCRHFCVNEVKPRRIDAPTLSDCIVHHAVMNVMEPWFEKRFVADSYACRKGKGTHAASLRTTEFMRQASRKWGTPYVLKGDISRYFASINHERLLAMLPKLVSDKDVLWLFHKIVLENGYEGQGLPLGSLTSQWMANLYLDSLDHFIKDDMGLPYYVRYMDDFVIIGPNKAWCWTALEQVEAFVNGSLQLALNPKTGIWPISKGIDFVGYRHWTDHTLPRKRTVKRARKALKALPGLYAAGKIDLPYVTARVVSFTGYMKHCAGRETLRHILDKLVLKHPE</sequence>
<feature type="domain" description="Reverse transcriptase" evidence="2">
    <location>
        <begin position="1"/>
        <end position="273"/>
    </location>
</feature>
<dbReference type="PANTHER" id="PTHR34047">
    <property type="entry name" value="NUCLEAR INTRON MATURASE 1, MITOCHONDRIAL-RELATED"/>
    <property type="match status" value="1"/>
</dbReference>